<evidence type="ECO:0000313" key="3">
    <source>
        <dbReference type="EMBL" id="CAH2406458.1"/>
    </source>
</evidence>
<accession>A0ABM9EB63</accession>
<dbReference type="RefSeq" id="WP_254020825.1">
    <property type="nucleotide sequence ID" value="NZ_CAKXZT010000149.1"/>
</dbReference>
<protein>
    <submittedName>
        <fullName evidence="3">Poly(Glycerol-phosphate) alpha-glucosyltransferase</fullName>
    </submittedName>
</protein>
<feature type="domain" description="Glycosyl transferase family 1" evidence="1">
    <location>
        <begin position="188"/>
        <end position="311"/>
    </location>
</feature>
<comment type="caution">
    <text evidence="3">The sequence shown here is derived from an EMBL/GenBank/DDBJ whole genome shotgun (WGS) entry which is preliminary data.</text>
</comment>
<sequence>MKLAMVSASLSRTGGGVSAALQSLSRQLEKLGADVRVFGLMDAEWSNADRAQWTGAPAVALPTIGPRALGYSPGLTQALVDWKPDIVHSHGLWMHNSRSVLQWSHRTGRPYVISPHGMLDPWAVRNSRLKKYLVTKAYEAAHLREAAAFHALCEPEAAAIRAFGIKNPIHVVPNGVDLPKGGVGKAAPWKGRIPEEAKVMLFLGRIHPKKNLIAFISAWSRATSDRKGTASWRLIIAGWDQGGHEQELKSLVKTLGIEKTVVFTGPLFGDMKDSAFRNADAFVLPSKSEGVPVSVLEALSYGKPVLMTTACNLDIIFYFGAGKRLSLSPVEMQRDLEDFLKIGRSEIEIYANRAVKVVENLFLWPKVAKRMLDVYQCSISNRLVP</sequence>
<dbReference type="Proteomes" id="UP001153050">
    <property type="component" value="Unassembled WGS sequence"/>
</dbReference>
<dbReference type="Gene3D" id="3.40.50.2000">
    <property type="entry name" value="Glycogen Phosphorylase B"/>
    <property type="match status" value="2"/>
</dbReference>
<proteinExistence type="predicted"/>
<dbReference type="Pfam" id="PF00534">
    <property type="entry name" value="Glycos_transf_1"/>
    <property type="match status" value="1"/>
</dbReference>
<dbReference type="SUPFAM" id="SSF53756">
    <property type="entry name" value="UDP-Glycosyltransferase/glycogen phosphorylase"/>
    <property type="match status" value="1"/>
</dbReference>
<dbReference type="InterPro" id="IPR050194">
    <property type="entry name" value="Glycosyltransferase_grp1"/>
</dbReference>
<name>A0ABM9EB63_9HYPH</name>
<dbReference type="PANTHER" id="PTHR45947">
    <property type="entry name" value="SULFOQUINOVOSYL TRANSFERASE SQD2"/>
    <property type="match status" value="1"/>
</dbReference>
<dbReference type="InterPro" id="IPR028098">
    <property type="entry name" value="Glyco_trans_4-like_N"/>
</dbReference>
<evidence type="ECO:0000259" key="1">
    <source>
        <dbReference type="Pfam" id="PF00534"/>
    </source>
</evidence>
<organism evidence="3 4">
    <name type="scientific">Mesorhizobium escarrei</name>
    <dbReference type="NCBI Taxonomy" id="666018"/>
    <lineage>
        <taxon>Bacteria</taxon>
        <taxon>Pseudomonadati</taxon>
        <taxon>Pseudomonadota</taxon>
        <taxon>Alphaproteobacteria</taxon>
        <taxon>Hyphomicrobiales</taxon>
        <taxon>Phyllobacteriaceae</taxon>
        <taxon>Mesorhizobium</taxon>
    </lineage>
</organism>
<dbReference type="EMBL" id="CAKXZT010000149">
    <property type="protein sequence ID" value="CAH2406458.1"/>
    <property type="molecule type" value="Genomic_DNA"/>
</dbReference>
<dbReference type="Pfam" id="PF13579">
    <property type="entry name" value="Glyco_trans_4_4"/>
    <property type="match status" value="1"/>
</dbReference>
<evidence type="ECO:0000259" key="2">
    <source>
        <dbReference type="Pfam" id="PF13579"/>
    </source>
</evidence>
<feature type="domain" description="Glycosyltransferase subfamily 4-like N-terminal" evidence="2">
    <location>
        <begin position="15"/>
        <end position="175"/>
    </location>
</feature>
<dbReference type="InterPro" id="IPR001296">
    <property type="entry name" value="Glyco_trans_1"/>
</dbReference>
<evidence type="ECO:0000313" key="4">
    <source>
        <dbReference type="Proteomes" id="UP001153050"/>
    </source>
</evidence>
<reference evidence="3 4" key="1">
    <citation type="submission" date="2022-03" db="EMBL/GenBank/DDBJ databases">
        <authorList>
            <person name="Brunel B."/>
        </authorList>
    </citation>
    <scope>NUCLEOTIDE SEQUENCE [LARGE SCALE GENOMIC DNA]</scope>
    <source>
        <strain evidence="3">STM5069sample</strain>
    </source>
</reference>
<keyword evidence="4" id="KW-1185">Reference proteome</keyword>
<gene>
    <name evidence="3" type="ORF">MES5069_520135</name>
</gene>
<dbReference type="PANTHER" id="PTHR45947:SF3">
    <property type="entry name" value="SULFOQUINOVOSYL TRANSFERASE SQD2"/>
    <property type="match status" value="1"/>
</dbReference>